<evidence type="ECO:0000313" key="2">
    <source>
        <dbReference type="Proteomes" id="UP000260758"/>
    </source>
</evidence>
<dbReference type="RefSeq" id="WP_117718296.1">
    <property type="nucleotide sequence ID" value="NZ_QSTP01000001.1"/>
</dbReference>
<comment type="caution">
    <text evidence="1">The sequence shown here is derived from an EMBL/GenBank/DDBJ whole genome shotgun (WGS) entry which is preliminary data.</text>
</comment>
<accession>A0A3E4YL85</accession>
<sequence length="154" mass="18863">MYERISDIKNRQILVNKLKNKINKEIKIHRKNHNELYKYNDDKDYVVNQIIKEEFAMIKLKEYLDYEYSFMDYSIKYHDKDVVMYYIDIDLINIWLQDTFNFVNNYLDKVDEHNYNDILSILNDKYLGNEFTSVCDTVLYKEKNKNIKISININ</sequence>
<reference evidence="1 2" key="1">
    <citation type="submission" date="2018-08" db="EMBL/GenBank/DDBJ databases">
        <title>A genome reference for cultivated species of the human gut microbiota.</title>
        <authorList>
            <person name="Zou Y."/>
            <person name="Xue W."/>
            <person name="Luo G."/>
        </authorList>
    </citation>
    <scope>NUCLEOTIDE SEQUENCE [LARGE SCALE GENOMIC DNA]</scope>
    <source>
        <strain evidence="1 2">OM07-13</strain>
    </source>
</reference>
<protein>
    <submittedName>
        <fullName evidence="1">Uncharacterized protein</fullName>
    </submittedName>
</protein>
<organism evidence="1 2">
    <name type="scientific">Agathobacter rectalis</name>
    <dbReference type="NCBI Taxonomy" id="39491"/>
    <lineage>
        <taxon>Bacteria</taxon>
        <taxon>Bacillati</taxon>
        <taxon>Bacillota</taxon>
        <taxon>Clostridia</taxon>
        <taxon>Lachnospirales</taxon>
        <taxon>Lachnospiraceae</taxon>
        <taxon>Agathobacter</taxon>
    </lineage>
</organism>
<dbReference type="Proteomes" id="UP000260758">
    <property type="component" value="Unassembled WGS sequence"/>
</dbReference>
<gene>
    <name evidence="1" type="ORF">DXB99_03145</name>
</gene>
<proteinExistence type="predicted"/>
<name>A0A3E4YL85_9FIRM</name>
<dbReference type="AlphaFoldDB" id="A0A3E4YL85"/>
<evidence type="ECO:0000313" key="1">
    <source>
        <dbReference type="EMBL" id="RGM75537.1"/>
    </source>
</evidence>
<dbReference type="EMBL" id="QSTP01000001">
    <property type="protein sequence ID" value="RGM75537.1"/>
    <property type="molecule type" value="Genomic_DNA"/>
</dbReference>